<dbReference type="Pfam" id="PF07993">
    <property type="entry name" value="NAD_binding_4"/>
    <property type="match status" value="1"/>
</dbReference>
<dbReference type="Gene3D" id="3.40.47.10">
    <property type="match status" value="1"/>
</dbReference>
<dbReference type="Gene3D" id="3.10.129.110">
    <property type="entry name" value="Polyketide synthase dehydratase"/>
    <property type="match status" value="1"/>
</dbReference>
<dbReference type="Pfam" id="PF02801">
    <property type="entry name" value="Ketoacyl-synt_C"/>
    <property type="match status" value="1"/>
</dbReference>
<dbReference type="SUPFAM" id="SSF51735">
    <property type="entry name" value="NAD(P)-binding Rossmann-fold domains"/>
    <property type="match status" value="1"/>
</dbReference>
<dbReference type="Proteomes" id="UP000566819">
    <property type="component" value="Unassembled WGS sequence"/>
</dbReference>
<evidence type="ECO:0000313" key="11">
    <source>
        <dbReference type="Proteomes" id="UP000566819"/>
    </source>
</evidence>
<dbReference type="SMART" id="SM00827">
    <property type="entry name" value="PKS_AT"/>
    <property type="match status" value="1"/>
</dbReference>
<feature type="domain" description="PKS/mFAS DH" evidence="9">
    <location>
        <begin position="911"/>
        <end position="1218"/>
    </location>
</feature>
<feature type="region of interest" description="Disordered" evidence="6">
    <location>
        <begin position="1460"/>
        <end position="1499"/>
    </location>
</feature>
<dbReference type="InterPro" id="IPR001227">
    <property type="entry name" value="Ac_transferase_dom_sf"/>
</dbReference>
<feature type="active site" description="Proton donor; for dehydratase activity" evidence="5">
    <location>
        <position position="1124"/>
    </location>
</feature>
<feature type="region of interest" description="C-terminal hotdog fold" evidence="5">
    <location>
        <begin position="1068"/>
        <end position="1218"/>
    </location>
</feature>
<dbReference type="InterPro" id="IPR014030">
    <property type="entry name" value="Ketoacyl_synth_N"/>
</dbReference>
<keyword evidence="4" id="KW-0012">Acyltransferase</keyword>
<dbReference type="InterPro" id="IPR009081">
    <property type="entry name" value="PP-bd_ACP"/>
</dbReference>
<dbReference type="InterPro" id="IPR036291">
    <property type="entry name" value="NAD(P)-bd_dom_sf"/>
</dbReference>
<dbReference type="Pfam" id="PF00109">
    <property type="entry name" value="ketoacyl-synt"/>
    <property type="match status" value="1"/>
</dbReference>
<dbReference type="PROSITE" id="PS52019">
    <property type="entry name" value="PKS_MFAS_DH"/>
    <property type="match status" value="1"/>
</dbReference>
<evidence type="ECO:0000256" key="6">
    <source>
        <dbReference type="SAM" id="MobiDB-lite"/>
    </source>
</evidence>
<feature type="domain" description="Carrier" evidence="7">
    <location>
        <begin position="1383"/>
        <end position="1460"/>
    </location>
</feature>
<evidence type="ECO:0000259" key="9">
    <source>
        <dbReference type="PROSITE" id="PS52019"/>
    </source>
</evidence>
<dbReference type="PROSITE" id="PS00012">
    <property type="entry name" value="PHOSPHOPANTETHEINE"/>
    <property type="match status" value="1"/>
</dbReference>
<dbReference type="CDD" id="cd00833">
    <property type="entry name" value="PKS"/>
    <property type="match status" value="1"/>
</dbReference>
<keyword evidence="3" id="KW-0808">Transferase</keyword>
<evidence type="ECO:0000259" key="7">
    <source>
        <dbReference type="PROSITE" id="PS50075"/>
    </source>
</evidence>
<name>A0A8H4RIH3_9HELO</name>
<dbReference type="GO" id="GO:0016746">
    <property type="term" value="F:acyltransferase activity"/>
    <property type="evidence" value="ECO:0007669"/>
    <property type="project" value="UniProtKB-KW"/>
</dbReference>
<dbReference type="InterPro" id="IPR016035">
    <property type="entry name" value="Acyl_Trfase/lysoPLipase"/>
</dbReference>
<dbReference type="SMART" id="SM00823">
    <property type="entry name" value="PKS_PP"/>
    <property type="match status" value="2"/>
</dbReference>
<dbReference type="SUPFAM" id="SSF53901">
    <property type="entry name" value="Thiolase-like"/>
    <property type="match status" value="1"/>
</dbReference>
<dbReference type="Pfam" id="PF00698">
    <property type="entry name" value="Acyl_transf_1"/>
    <property type="match status" value="1"/>
</dbReference>
<accession>A0A8H4RIH3</accession>
<dbReference type="SMART" id="SM00825">
    <property type="entry name" value="PKS_KS"/>
    <property type="match status" value="1"/>
</dbReference>
<dbReference type="Gene3D" id="3.30.70.3290">
    <property type="match status" value="1"/>
</dbReference>
<dbReference type="GO" id="GO:0031177">
    <property type="term" value="F:phosphopantetheine binding"/>
    <property type="evidence" value="ECO:0007669"/>
    <property type="project" value="InterPro"/>
</dbReference>
<dbReference type="PROSITE" id="PS50075">
    <property type="entry name" value="CARRIER"/>
    <property type="match status" value="2"/>
</dbReference>
<dbReference type="InterPro" id="IPR014031">
    <property type="entry name" value="Ketoacyl_synth_C"/>
</dbReference>
<dbReference type="PROSITE" id="PS52004">
    <property type="entry name" value="KS3_2"/>
    <property type="match status" value="1"/>
</dbReference>
<dbReference type="InterPro" id="IPR016039">
    <property type="entry name" value="Thiolase-like"/>
</dbReference>
<dbReference type="InterPro" id="IPR049900">
    <property type="entry name" value="PKS_mFAS_DH"/>
</dbReference>
<dbReference type="OrthoDB" id="429813at2759"/>
<dbReference type="InterPro" id="IPR006162">
    <property type="entry name" value="Ppantetheine_attach_site"/>
</dbReference>
<proteinExistence type="predicted"/>
<organism evidence="10 11">
    <name type="scientific">Cudoniella acicularis</name>
    <dbReference type="NCBI Taxonomy" id="354080"/>
    <lineage>
        <taxon>Eukaryota</taxon>
        <taxon>Fungi</taxon>
        <taxon>Dikarya</taxon>
        <taxon>Ascomycota</taxon>
        <taxon>Pezizomycotina</taxon>
        <taxon>Leotiomycetes</taxon>
        <taxon>Helotiales</taxon>
        <taxon>Tricladiaceae</taxon>
        <taxon>Cudoniella</taxon>
    </lineage>
</organism>
<keyword evidence="2" id="KW-0597">Phosphoprotein</keyword>
<feature type="region of interest" description="N-terminal hotdog fold" evidence="5">
    <location>
        <begin position="911"/>
        <end position="1040"/>
    </location>
</feature>
<dbReference type="InterPro" id="IPR020841">
    <property type="entry name" value="PKS_Beta-ketoAc_synthase_dom"/>
</dbReference>
<evidence type="ECO:0000313" key="10">
    <source>
        <dbReference type="EMBL" id="KAF4629229.1"/>
    </source>
</evidence>
<evidence type="ECO:0000256" key="3">
    <source>
        <dbReference type="ARBA" id="ARBA00022679"/>
    </source>
</evidence>
<dbReference type="EMBL" id="JAAMPI010000704">
    <property type="protein sequence ID" value="KAF4629229.1"/>
    <property type="molecule type" value="Genomic_DNA"/>
</dbReference>
<dbReference type="PANTHER" id="PTHR45681:SF6">
    <property type="entry name" value="POLYKETIDE SYNTHASE 37"/>
    <property type="match status" value="1"/>
</dbReference>
<evidence type="ECO:0000259" key="8">
    <source>
        <dbReference type="PROSITE" id="PS52004"/>
    </source>
</evidence>
<dbReference type="GO" id="GO:0044550">
    <property type="term" value="P:secondary metabolite biosynthetic process"/>
    <property type="evidence" value="ECO:0007669"/>
    <property type="project" value="UniProtKB-ARBA"/>
</dbReference>
<gene>
    <name evidence="10" type="ORF">G7Y89_g8917</name>
</gene>
<dbReference type="SUPFAM" id="SSF47336">
    <property type="entry name" value="ACP-like"/>
    <property type="match status" value="2"/>
</dbReference>
<evidence type="ECO:0000256" key="4">
    <source>
        <dbReference type="ARBA" id="ARBA00023315"/>
    </source>
</evidence>
<dbReference type="Gene3D" id="1.10.1200.10">
    <property type="entry name" value="ACP-like"/>
    <property type="match status" value="2"/>
</dbReference>
<dbReference type="InterPro" id="IPR020806">
    <property type="entry name" value="PKS_PP-bd"/>
</dbReference>
<dbReference type="Gene3D" id="3.40.366.10">
    <property type="entry name" value="Malonyl-Coenzyme A Acyl Carrier Protein, domain 2"/>
    <property type="match status" value="1"/>
</dbReference>
<dbReference type="InterPro" id="IPR014043">
    <property type="entry name" value="Acyl_transferase_dom"/>
</dbReference>
<feature type="active site" description="Proton acceptor; for dehydratase activity" evidence="5">
    <location>
        <position position="942"/>
    </location>
</feature>
<dbReference type="InterPro" id="IPR042104">
    <property type="entry name" value="PKS_dehydratase_sf"/>
</dbReference>
<keyword evidence="11" id="KW-1185">Reference proteome</keyword>
<reference evidence="10 11" key="1">
    <citation type="submission" date="2020-03" db="EMBL/GenBank/DDBJ databases">
        <title>Draft Genome Sequence of Cudoniella acicularis.</title>
        <authorList>
            <person name="Buettner E."/>
            <person name="Kellner H."/>
        </authorList>
    </citation>
    <scope>NUCLEOTIDE SEQUENCE [LARGE SCALE GENOMIC DNA]</scope>
    <source>
        <strain evidence="10 11">DSM 108380</strain>
    </source>
</reference>
<evidence type="ECO:0000256" key="2">
    <source>
        <dbReference type="ARBA" id="ARBA00022553"/>
    </source>
</evidence>
<dbReference type="InterPro" id="IPR013120">
    <property type="entry name" value="FAR_NAD-bd"/>
</dbReference>
<dbReference type="InterPro" id="IPR050444">
    <property type="entry name" value="Polyketide_Synthase"/>
</dbReference>
<evidence type="ECO:0008006" key="12">
    <source>
        <dbReference type="Google" id="ProtNLM"/>
    </source>
</evidence>
<feature type="domain" description="Carrier" evidence="7">
    <location>
        <begin position="1274"/>
        <end position="1351"/>
    </location>
</feature>
<keyword evidence="1" id="KW-0596">Phosphopantetheine</keyword>
<sequence>MANFDKLNDVSSGGGHVYDESPNRIAIVGMACKVAGADDVEEFWQLLCEAKSQHKEVPAERFGFETSHRKFDSQRKWFGNFISGHDQFDHKFFNKSAREAASMDPQQRQILQIAYQAVQQSGYFQKPNPDKHVGCYIGVCNVDYEENVACHEANAFTMTGHVRAYLAGKISHYFGWTGPGLSIDTACSSSAVAVHQACQAILAGECDSAVAGGSHVLTSPFMFQNLAGASFLSKTGPCKPFDASADGYCRGEGVAIVFMKKLSSAIADGDQIFGLIAGTAVQQNQNCTPIVVPNVPSLSSLFDAVLEKSRLTPGEISVVEAHGTGTPVGDSAEYDSIRRSLGGSKRSSTLALGSVKGLIGHCECASGLVSLIKAILMIQKGSIPPHASFKAVNPAIKVTAQDQIEIHTRMTPWNASFKAALVNNYGASGSNASLIVTELSWARASKPLIFLEGEMKLPFWISGSNDKTIGAYVVALRNYLRRNKPSLLDLAFNLSRQSNHSLGRALMFSCSSLDELDYRLATFEKSAPQSKSTPASSPIVPIDRPKPRPFILCFGGQISNYIGLDRGIYDNVSVLRKYLDECNSLCISLGVGSIFPAIFQRTTIEEIITLQTCLFALQYSCAKSWLGASVQPVAVVGHSFGELTSLCVAEVLTLQDALKLEVLQQLLAEANETCIGQEAATIACFNGPRSFTVTGSNIAIDAVLAKQQQNSAFSSMKIKKLNVTHAFHSSLVDPIVPALNEATKDLTFKEPKITLVRPTEDPSEKIVAAAYAASHKRKPVFFNHAVQRLAKLYPESIWLEAGSNSTVTNIVSRALSGSSVSGNHYQAINIASDNAWGNLTDATLALWKVGLDVSFWAHHHSQTHSYAPLLLPPYQFEKNRHWLERKIAQKTAIPSTELRQSSLPEIPKKFLTFVGYQDSDKRHAQYRINTMIPRYKELMMGHIMIHTASMCPFTVQADLAIESLRNVLSLSISEFYPQMLNFECISPICFNSSMKVWLDLEAANDEKTSWNFKISSNNIQSLSMSTLHTTGTISVSSANDPQIQLEFSRYERITGHQRCTELLNDSQADNILQGRSIYNAFYEIVEYTEEYRGVRKIVGKGTSFAGRVVKEHNSETWYDPLLSDNFGQIVRIFINCMTERPPTHMFITKGIEKWARNPRLDHEISRPEGDAYDVLAYRQGLVKNEYVTDVFVFHPTTGELLEVILGLKFTKVPKVPFSKLLSRLTPGDNSQMALPSQPVEIDTFIAPDTTAKYVLREQATPAEAPKAKTIKQQAPKFDVLPILKQIFADLLGIEQHEITMNSEIADLSVDSLLAMELINEIEYKFKCTLSTHDVADITDMAGLVRYIEALIQPADTISTVEVRKVQQVQNVPQIQQIQQVQQGPRVDILSILKQIFAELLGLEQHEITMNSEIADLGVDSLLAMELISEIEHKFKCSLSTGEVANITDLAGLQKLRPQSLLLNPPKIPTPQQKKVADKKPALPPKDDSSHQEVTDRYVQDKTQNFVVPPPSSEFRKSSGDCILITGATGSLGCFLVASLANRANVKRIICINRRGDQEPKDRQLQSLISKGISVSPEGLAKLSVFETDTTKPMLGLSSTVYGELLRSVTHIIHNAWPTCVNRSLKNYAAQFNVLRNMLDFANAASGHRPKHVKVHFQFISSIAVAGHYPLLPHHKKGDNIPEEYVPVEAVQNVSYSEAKYVCEGMVAATLQQHPSRFRATSIRLGQVAGSKVNGYWNTSEHVPFLFKSSQTLGKLPDLRGTLSWTPVDDVAETLVDILLREQQWYPIYHIDSPIRQRWEDMLPVLADALGIQHNNIMPFAEWVDCVRNPLSRIKDNENPAKTLIDFLDNEYLRIGCGDVLLDTTKSREHSETLAGVRPVEDDLARKFIKFWKDTGFLR</sequence>
<comment type="caution">
    <text evidence="10">The sequence shown here is derived from an EMBL/GenBank/DDBJ whole genome shotgun (WGS) entry which is preliminary data.</text>
</comment>
<dbReference type="Pfam" id="PF00550">
    <property type="entry name" value="PP-binding"/>
    <property type="match status" value="2"/>
</dbReference>
<dbReference type="PANTHER" id="PTHR45681">
    <property type="entry name" value="POLYKETIDE SYNTHASE 44-RELATED"/>
    <property type="match status" value="1"/>
</dbReference>
<dbReference type="Gene3D" id="3.40.50.720">
    <property type="entry name" value="NAD(P)-binding Rossmann-like Domain"/>
    <property type="match status" value="1"/>
</dbReference>
<feature type="domain" description="Ketosynthase family 3 (KS3)" evidence="8">
    <location>
        <begin position="22"/>
        <end position="438"/>
    </location>
</feature>
<evidence type="ECO:0000256" key="5">
    <source>
        <dbReference type="PROSITE-ProRule" id="PRU01363"/>
    </source>
</evidence>
<dbReference type="SUPFAM" id="SSF52151">
    <property type="entry name" value="FabD/lysophospholipase-like"/>
    <property type="match status" value="1"/>
</dbReference>
<feature type="compositionally biased region" description="Basic and acidic residues" evidence="6">
    <location>
        <begin position="1474"/>
        <end position="1499"/>
    </location>
</feature>
<evidence type="ECO:0000256" key="1">
    <source>
        <dbReference type="ARBA" id="ARBA00022450"/>
    </source>
</evidence>
<protein>
    <recommendedName>
        <fullName evidence="12">Polyketide synthase</fullName>
    </recommendedName>
</protein>
<dbReference type="InterPro" id="IPR036736">
    <property type="entry name" value="ACP-like_sf"/>
</dbReference>